<dbReference type="CDD" id="cd09274">
    <property type="entry name" value="RNase_HI_RT_Ty3"/>
    <property type="match status" value="1"/>
</dbReference>
<dbReference type="EMBL" id="LACB01000064">
    <property type="protein sequence ID" value="KAJ9490152.1"/>
    <property type="molecule type" value="Genomic_DNA"/>
</dbReference>
<keyword evidence="2" id="KW-0548">Nucleotidyltransferase</keyword>
<reference evidence="8" key="1">
    <citation type="submission" date="2015-06" db="EMBL/GenBank/DDBJ databases">
        <authorList>
            <person name="Nguyen H."/>
        </authorList>
    </citation>
    <scope>NUCLEOTIDE SEQUENCE</scope>
    <source>
        <strain evidence="8">DAOM 180753</strain>
    </source>
</reference>
<dbReference type="InterPro" id="IPR043502">
    <property type="entry name" value="DNA/RNA_pol_sf"/>
</dbReference>
<comment type="caution">
    <text evidence="8">The sequence shown here is derived from an EMBL/GenBank/DDBJ whole genome shotgun (WGS) entry which is preliminary data.</text>
</comment>
<feature type="domain" description="Reverse transcriptase RNase H-like" evidence="7">
    <location>
        <begin position="2"/>
        <end position="80"/>
    </location>
</feature>
<organism evidence="8 9">
    <name type="scientific">Penicillium thymicola</name>
    <dbReference type="NCBI Taxonomy" id="293382"/>
    <lineage>
        <taxon>Eukaryota</taxon>
        <taxon>Fungi</taxon>
        <taxon>Dikarya</taxon>
        <taxon>Ascomycota</taxon>
        <taxon>Pezizomycotina</taxon>
        <taxon>Eurotiomycetes</taxon>
        <taxon>Eurotiomycetidae</taxon>
        <taxon>Eurotiales</taxon>
        <taxon>Aspergillaceae</taxon>
        <taxon>Penicillium</taxon>
    </lineage>
</organism>
<dbReference type="InterPro" id="IPR041373">
    <property type="entry name" value="RT_RNaseH"/>
</dbReference>
<keyword evidence="9" id="KW-1185">Reference proteome</keyword>
<dbReference type="Pfam" id="PF17917">
    <property type="entry name" value="RT_RNaseH"/>
    <property type="match status" value="1"/>
</dbReference>
<evidence type="ECO:0000256" key="3">
    <source>
        <dbReference type="ARBA" id="ARBA00022722"/>
    </source>
</evidence>
<evidence type="ECO:0000256" key="2">
    <source>
        <dbReference type="ARBA" id="ARBA00022695"/>
    </source>
</evidence>
<dbReference type="Proteomes" id="UP001227192">
    <property type="component" value="Unassembled WGS sequence"/>
</dbReference>
<keyword evidence="6" id="KW-0695">RNA-directed DNA polymerase</keyword>
<evidence type="ECO:0000256" key="5">
    <source>
        <dbReference type="ARBA" id="ARBA00022801"/>
    </source>
</evidence>
<keyword evidence="1" id="KW-0808">Transferase</keyword>
<evidence type="ECO:0000256" key="4">
    <source>
        <dbReference type="ARBA" id="ARBA00022759"/>
    </source>
</evidence>
<gene>
    <name evidence="8" type="ORF">VN97_g3108</name>
</gene>
<accession>A0AAI9XAT7</accession>
<dbReference type="GO" id="GO:0016787">
    <property type="term" value="F:hydrolase activity"/>
    <property type="evidence" value="ECO:0007669"/>
    <property type="project" value="UniProtKB-KW"/>
</dbReference>
<sequence length="217" mass="24559">MFLSRLLTPAEKNYWVTELEVSCITWTIKKVRHLIETAQKPVIFYTDHSATIAVATSLRTSSRERLNLRLVRASMYMQQFPIKIFHRPGKTNRIADALSRLPSAVPTPAKEDDDLEALIVTLDPRYVPFGAQTDDLDCDPTTYALQTPAIQLSDEFQAKIKDGYESDPRWKTVIQELDAAANEGEDPMVAKLPYTVEDGLLYSVQDDGSHWLCTLLL</sequence>
<keyword evidence="3" id="KW-0540">Nuclease</keyword>
<protein>
    <recommendedName>
        <fullName evidence="7">Reverse transcriptase RNase H-like domain-containing protein</fullName>
    </recommendedName>
</protein>
<dbReference type="SUPFAM" id="SSF56672">
    <property type="entry name" value="DNA/RNA polymerases"/>
    <property type="match status" value="1"/>
</dbReference>
<dbReference type="GO" id="GO:0004519">
    <property type="term" value="F:endonuclease activity"/>
    <property type="evidence" value="ECO:0007669"/>
    <property type="project" value="UniProtKB-KW"/>
</dbReference>
<name>A0AAI9XAT7_PENTH</name>
<evidence type="ECO:0000313" key="8">
    <source>
        <dbReference type="EMBL" id="KAJ9490152.1"/>
    </source>
</evidence>
<evidence type="ECO:0000256" key="6">
    <source>
        <dbReference type="ARBA" id="ARBA00022918"/>
    </source>
</evidence>
<dbReference type="PANTHER" id="PTHR34072:SF52">
    <property type="entry name" value="RIBONUCLEASE H"/>
    <property type="match status" value="1"/>
</dbReference>
<keyword evidence="5" id="KW-0378">Hydrolase</keyword>
<reference evidence="8" key="2">
    <citation type="journal article" date="2016" name="Fungal Biol.">
        <title>Ochratoxin A production by Penicillium thymicola.</title>
        <authorList>
            <person name="Nguyen H.D.T."/>
            <person name="McMullin D.R."/>
            <person name="Ponomareva E."/>
            <person name="Riley R."/>
            <person name="Pomraning K.R."/>
            <person name="Baker S.E."/>
            <person name="Seifert K.A."/>
        </authorList>
    </citation>
    <scope>NUCLEOTIDE SEQUENCE</scope>
    <source>
        <strain evidence="8">DAOM 180753</strain>
    </source>
</reference>
<evidence type="ECO:0000256" key="1">
    <source>
        <dbReference type="ARBA" id="ARBA00022679"/>
    </source>
</evidence>
<dbReference type="PANTHER" id="PTHR34072">
    <property type="entry name" value="ENZYMATIC POLYPROTEIN-RELATED"/>
    <property type="match status" value="1"/>
</dbReference>
<dbReference type="AlphaFoldDB" id="A0AAI9XAT7"/>
<evidence type="ECO:0000259" key="7">
    <source>
        <dbReference type="Pfam" id="PF17917"/>
    </source>
</evidence>
<proteinExistence type="predicted"/>
<keyword evidence="4" id="KW-0255">Endonuclease</keyword>
<evidence type="ECO:0000313" key="9">
    <source>
        <dbReference type="Proteomes" id="UP001227192"/>
    </source>
</evidence>
<dbReference type="GO" id="GO:0003964">
    <property type="term" value="F:RNA-directed DNA polymerase activity"/>
    <property type="evidence" value="ECO:0007669"/>
    <property type="project" value="UniProtKB-KW"/>
</dbReference>